<name>A0AAV1ZNC3_9ARAC</name>
<dbReference type="PROSITE" id="PS01358">
    <property type="entry name" value="ZF_RANBP2_1"/>
    <property type="match status" value="1"/>
</dbReference>
<dbReference type="EMBL" id="CAXIEN010000062">
    <property type="protein sequence ID" value="CAL1272570.1"/>
    <property type="molecule type" value="Genomic_DNA"/>
</dbReference>
<dbReference type="InterPro" id="IPR047543">
    <property type="entry name" value="Bbox1_RNF31-like"/>
</dbReference>
<dbReference type="GO" id="GO:0008270">
    <property type="term" value="F:zinc ion binding"/>
    <property type="evidence" value="ECO:0007669"/>
    <property type="project" value="UniProtKB-KW"/>
</dbReference>
<evidence type="ECO:0000256" key="3">
    <source>
        <dbReference type="ARBA" id="ARBA00022833"/>
    </source>
</evidence>
<gene>
    <name evidence="6" type="ORF">LARSCL_LOCUS6467</name>
</gene>
<dbReference type="GO" id="GO:0097039">
    <property type="term" value="P:protein linear polyubiquitination"/>
    <property type="evidence" value="ECO:0007669"/>
    <property type="project" value="TreeGrafter"/>
</dbReference>
<evidence type="ECO:0000256" key="1">
    <source>
        <dbReference type="ARBA" id="ARBA00022723"/>
    </source>
</evidence>
<evidence type="ECO:0000313" key="7">
    <source>
        <dbReference type="Proteomes" id="UP001497382"/>
    </source>
</evidence>
<protein>
    <recommendedName>
        <fullName evidence="5">RanBP2-type domain-containing protein</fullName>
    </recommendedName>
</protein>
<evidence type="ECO:0000256" key="2">
    <source>
        <dbReference type="ARBA" id="ARBA00022771"/>
    </source>
</evidence>
<feature type="region of interest" description="Disordered" evidence="4">
    <location>
        <begin position="79"/>
        <end position="106"/>
    </location>
</feature>
<dbReference type="InterPro" id="IPR026254">
    <property type="entry name" value="RNF31-like"/>
</dbReference>
<organism evidence="6 7">
    <name type="scientific">Larinioides sclopetarius</name>
    <dbReference type="NCBI Taxonomy" id="280406"/>
    <lineage>
        <taxon>Eukaryota</taxon>
        <taxon>Metazoa</taxon>
        <taxon>Ecdysozoa</taxon>
        <taxon>Arthropoda</taxon>
        <taxon>Chelicerata</taxon>
        <taxon>Arachnida</taxon>
        <taxon>Araneae</taxon>
        <taxon>Araneomorphae</taxon>
        <taxon>Entelegynae</taxon>
        <taxon>Araneoidea</taxon>
        <taxon>Araneidae</taxon>
        <taxon>Larinioides</taxon>
    </lineage>
</organism>
<evidence type="ECO:0000313" key="6">
    <source>
        <dbReference type="EMBL" id="CAL1272570.1"/>
    </source>
</evidence>
<comment type="caution">
    <text evidence="6">The sequence shown here is derived from an EMBL/GenBank/DDBJ whole genome shotgun (WGS) entry which is preliminary data.</text>
</comment>
<feature type="region of interest" description="Disordered" evidence="4">
    <location>
        <begin position="464"/>
        <end position="484"/>
    </location>
</feature>
<dbReference type="GO" id="GO:1990450">
    <property type="term" value="F:linear polyubiquitin binding"/>
    <property type="evidence" value="ECO:0007669"/>
    <property type="project" value="TreeGrafter"/>
</dbReference>
<proteinExistence type="predicted"/>
<feature type="region of interest" description="Disordered" evidence="4">
    <location>
        <begin position="369"/>
        <end position="397"/>
    </location>
</feature>
<keyword evidence="3" id="KW-0862">Zinc</keyword>
<feature type="domain" description="RanBP2-type" evidence="5">
    <location>
        <begin position="434"/>
        <end position="453"/>
    </location>
</feature>
<dbReference type="Gene3D" id="2.30.30.380">
    <property type="entry name" value="Zn-finger domain of Sec23/24"/>
    <property type="match status" value="1"/>
</dbReference>
<evidence type="ECO:0000259" key="5">
    <source>
        <dbReference type="PROSITE" id="PS01358"/>
    </source>
</evidence>
<dbReference type="CDD" id="cd19815">
    <property type="entry name" value="Bbox1_HOIP"/>
    <property type="match status" value="1"/>
</dbReference>
<dbReference type="GO" id="GO:0070530">
    <property type="term" value="F:K63-linked polyubiquitin modification-dependent protein binding"/>
    <property type="evidence" value="ECO:0007669"/>
    <property type="project" value="TreeGrafter"/>
</dbReference>
<keyword evidence="2" id="KW-0863">Zinc-finger</keyword>
<dbReference type="GO" id="GO:0061630">
    <property type="term" value="F:ubiquitin protein ligase activity"/>
    <property type="evidence" value="ECO:0007669"/>
    <property type="project" value="TreeGrafter"/>
</dbReference>
<reference evidence="6 7" key="1">
    <citation type="submission" date="2024-04" db="EMBL/GenBank/DDBJ databases">
        <authorList>
            <person name="Rising A."/>
            <person name="Reimegard J."/>
            <person name="Sonavane S."/>
            <person name="Akerstrom W."/>
            <person name="Nylinder S."/>
            <person name="Hedman E."/>
            <person name="Kallberg Y."/>
        </authorList>
    </citation>
    <scope>NUCLEOTIDE SEQUENCE [LARGE SCALE GENOMIC DNA]</scope>
</reference>
<dbReference type="PANTHER" id="PTHR16004:SF3">
    <property type="entry name" value="E3 UBIQUITIN-PROTEIN LIGASE RNF31"/>
    <property type="match status" value="1"/>
</dbReference>
<evidence type="ECO:0000256" key="4">
    <source>
        <dbReference type="SAM" id="MobiDB-lite"/>
    </source>
</evidence>
<dbReference type="SUPFAM" id="SSF90209">
    <property type="entry name" value="Ran binding protein zinc finger-like"/>
    <property type="match status" value="1"/>
</dbReference>
<dbReference type="GO" id="GO:0036435">
    <property type="term" value="F:K48-linked polyubiquitin modification-dependent protein binding"/>
    <property type="evidence" value="ECO:0007669"/>
    <property type="project" value="TreeGrafter"/>
</dbReference>
<dbReference type="AlphaFoldDB" id="A0AAV1ZNC3"/>
<accession>A0AAV1ZNC3</accession>
<dbReference type="InterPro" id="IPR036443">
    <property type="entry name" value="Znf_RanBP2_sf"/>
</dbReference>
<dbReference type="Proteomes" id="UP001497382">
    <property type="component" value="Unassembled WGS sequence"/>
</dbReference>
<feature type="compositionally biased region" description="Basic and acidic residues" evidence="4">
    <location>
        <begin position="469"/>
        <end position="478"/>
    </location>
</feature>
<sequence>MEEMENSDNGPIPKNDDLLNSPAKSCALCGCSTPAVRCDRCSGQIFCLSCDDMYHKHPKRRLHLRKAVDSIWNSARSPRLRRRTDLPGDPSKIPIPPPRSKKRERHTLGGRMFLKPNHELGSFGHSKVFDMRSLTPTSKDVFAGPKTPTSIEGTYENETAFPAHSVEELIKPNEIYENENVSMNQGGTVDNSNSIVTNPWNVQRTNISSPIQVSIPSGSPDLMANGQSFGYPLKPQSRSIADLTGTPTNPMGPHPYHLPHYPYMHPPVHPPFSHSMAHLNCAQCLSSSWSNLMSPHPSPYFHPMPWGSAQGSLTRAQAPPATNGNLRHSHGSIPAYPDPNFHYPYPGGPYYPNGALPVDPNFMRDLHQQADESKMSKSSSKHSLNRENMDTAPATTEADVDNAEAGVATEVTRQVKSTTDEEVPVIPPPPSKPWSCMHCTFVNPPGSHICQVCCKTSFKISDLAPSDDQNERSLHSRNSDSPMELVNLDAISQSPDFSEHREAQKVI</sequence>
<keyword evidence="7" id="KW-1185">Reference proteome</keyword>
<dbReference type="PANTHER" id="PTHR16004">
    <property type="entry name" value="RING FINGER PROTEIN 31-RELATED"/>
    <property type="match status" value="1"/>
</dbReference>
<dbReference type="InterPro" id="IPR001876">
    <property type="entry name" value="Znf_RanBP2"/>
</dbReference>
<keyword evidence="1" id="KW-0479">Metal-binding</keyword>
<dbReference type="GO" id="GO:0071797">
    <property type="term" value="C:LUBAC complex"/>
    <property type="evidence" value="ECO:0007669"/>
    <property type="project" value="InterPro"/>
</dbReference>